<comment type="caution">
    <text evidence="1">The sequence shown here is derived from an EMBL/GenBank/DDBJ whole genome shotgun (WGS) entry which is preliminary data.</text>
</comment>
<name>A0A7C4AIY2_9BACT</name>
<proteinExistence type="predicted"/>
<dbReference type="EMBL" id="DTHO01000018">
    <property type="protein sequence ID" value="HGG99215.1"/>
    <property type="molecule type" value="Genomic_DNA"/>
</dbReference>
<gene>
    <name evidence="1" type="ORF">ENV75_02010</name>
</gene>
<evidence type="ECO:0000313" key="1">
    <source>
        <dbReference type="EMBL" id="HGG99215.1"/>
    </source>
</evidence>
<dbReference type="AlphaFoldDB" id="A0A7C4AIY2"/>
<accession>A0A7C4AIY2</accession>
<sequence length="64" mass="7523">MCEANAYVIKNGEEQIYLESVDILRPEGNHIYLRNIFGEQKVFKGKIKEMSLLNHKIILEEEKD</sequence>
<reference evidence="1" key="1">
    <citation type="journal article" date="2020" name="mSystems">
        <title>Genome- and Community-Level Interaction Insights into Carbon Utilization and Element Cycling Functions of Hydrothermarchaeota in Hydrothermal Sediment.</title>
        <authorList>
            <person name="Zhou Z."/>
            <person name="Liu Y."/>
            <person name="Xu W."/>
            <person name="Pan J."/>
            <person name="Luo Z.H."/>
            <person name="Li M."/>
        </authorList>
    </citation>
    <scope>NUCLEOTIDE SEQUENCE [LARGE SCALE GENOMIC DNA]</scope>
    <source>
        <strain evidence="1">SpSt-788</strain>
    </source>
</reference>
<dbReference type="Pfam" id="PF10133">
    <property type="entry name" value="CooT"/>
    <property type="match status" value="1"/>
</dbReference>
<protein>
    <submittedName>
        <fullName evidence="1">CooT family nickel-binding protein</fullName>
    </submittedName>
</protein>
<organism evidence="1">
    <name type="scientific">Thermodesulfovibrio aggregans</name>
    <dbReference type="NCBI Taxonomy" id="86166"/>
    <lineage>
        <taxon>Bacteria</taxon>
        <taxon>Pseudomonadati</taxon>
        <taxon>Nitrospirota</taxon>
        <taxon>Thermodesulfovibrionia</taxon>
        <taxon>Thermodesulfovibrionales</taxon>
        <taxon>Thermodesulfovibrionaceae</taxon>
        <taxon>Thermodesulfovibrio</taxon>
    </lineage>
</organism>
<dbReference type="InterPro" id="IPR019300">
    <property type="entry name" value="CooT"/>
</dbReference>